<accession>A0A7X4GM07</accession>
<dbReference type="SUPFAM" id="SSF51182">
    <property type="entry name" value="RmlC-like cupins"/>
    <property type="match status" value="1"/>
</dbReference>
<evidence type="ECO:0000259" key="1">
    <source>
        <dbReference type="Pfam" id="PF07883"/>
    </source>
</evidence>
<dbReference type="PANTHER" id="PTHR43698">
    <property type="entry name" value="RIBD C-TERMINAL DOMAIN CONTAINING PROTEIN"/>
    <property type="match status" value="1"/>
</dbReference>
<dbReference type="Pfam" id="PF07883">
    <property type="entry name" value="Cupin_2"/>
    <property type="match status" value="1"/>
</dbReference>
<reference evidence="2 3" key="1">
    <citation type="submission" date="2019-12" db="EMBL/GenBank/DDBJ databases">
        <authorList>
            <person name="Feng G."/>
            <person name="Zhu H."/>
        </authorList>
    </citation>
    <scope>NUCLEOTIDE SEQUENCE [LARGE SCALE GENOMIC DNA]</scope>
    <source>
        <strain evidence="2 3">FGD1</strain>
    </source>
</reference>
<comment type="caution">
    <text evidence="2">The sequence shown here is derived from an EMBL/GenBank/DDBJ whole genome shotgun (WGS) entry which is preliminary data.</text>
</comment>
<gene>
    <name evidence="2" type="ORF">GR702_20685</name>
</gene>
<dbReference type="InterPro" id="IPR047263">
    <property type="entry name" value="HNL-like_cupin"/>
</dbReference>
<dbReference type="CDD" id="cd02233">
    <property type="entry name" value="cupin_HNL-like"/>
    <property type="match status" value="1"/>
</dbReference>
<name>A0A7X4GM07_9SPHN</name>
<sequence>MEVKRKAEMTTVDGPAEYFTGKATITGQFQREEPSRLTGAIVHFEPGARTAWHKHPLGQTLIVTEGVGWTQVEDGPVLEFHAGDVLLCPADKRHWHGATPHEGMTHVALQEALGGTNVTWMEKVSDEEYLAGPARD</sequence>
<protein>
    <submittedName>
        <fullName evidence="2">Cupin domain-containing protein</fullName>
    </submittedName>
</protein>
<dbReference type="Proteomes" id="UP000465810">
    <property type="component" value="Unassembled WGS sequence"/>
</dbReference>
<dbReference type="AlphaFoldDB" id="A0A7X4GM07"/>
<dbReference type="InterPro" id="IPR014710">
    <property type="entry name" value="RmlC-like_jellyroll"/>
</dbReference>
<dbReference type="PANTHER" id="PTHR43698:SF1">
    <property type="entry name" value="BLL4564 PROTEIN"/>
    <property type="match status" value="1"/>
</dbReference>
<proteinExistence type="predicted"/>
<evidence type="ECO:0000313" key="2">
    <source>
        <dbReference type="EMBL" id="MYM00173.1"/>
    </source>
</evidence>
<dbReference type="EMBL" id="WVTD01000031">
    <property type="protein sequence ID" value="MYM00173.1"/>
    <property type="molecule type" value="Genomic_DNA"/>
</dbReference>
<organism evidence="2 3">
    <name type="scientific">Novosphingobium silvae</name>
    <dbReference type="NCBI Taxonomy" id="2692619"/>
    <lineage>
        <taxon>Bacteria</taxon>
        <taxon>Pseudomonadati</taxon>
        <taxon>Pseudomonadota</taxon>
        <taxon>Alphaproteobacteria</taxon>
        <taxon>Sphingomonadales</taxon>
        <taxon>Sphingomonadaceae</taxon>
        <taxon>Novosphingobium</taxon>
    </lineage>
</organism>
<dbReference type="Gene3D" id="2.60.120.10">
    <property type="entry name" value="Jelly Rolls"/>
    <property type="match status" value="1"/>
</dbReference>
<evidence type="ECO:0000313" key="3">
    <source>
        <dbReference type="Proteomes" id="UP000465810"/>
    </source>
</evidence>
<dbReference type="InterPro" id="IPR013096">
    <property type="entry name" value="Cupin_2"/>
</dbReference>
<dbReference type="InterPro" id="IPR011051">
    <property type="entry name" value="RmlC_Cupin_sf"/>
</dbReference>
<keyword evidence="3" id="KW-1185">Reference proteome</keyword>
<feature type="domain" description="Cupin type-2" evidence="1">
    <location>
        <begin position="41"/>
        <end position="100"/>
    </location>
</feature>